<dbReference type="InterPro" id="IPR026037">
    <property type="entry name" value="PgpA"/>
</dbReference>
<feature type="domain" description="YutG/PgpA" evidence="3">
    <location>
        <begin position="21"/>
        <end position="158"/>
    </location>
</feature>
<evidence type="ECO:0000256" key="2">
    <source>
        <dbReference type="SAM" id="Phobius"/>
    </source>
</evidence>
<keyword evidence="1" id="KW-0443">Lipid metabolism</keyword>
<dbReference type="GO" id="GO:0006655">
    <property type="term" value="P:phosphatidylglycerol biosynthetic process"/>
    <property type="evidence" value="ECO:0007669"/>
    <property type="project" value="UniProtKB-UniPathway"/>
</dbReference>
<dbReference type="RefSeq" id="WP_078928112.1">
    <property type="nucleotide sequence ID" value="NZ_FUXX01000005.1"/>
</dbReference>
<dbReference type="EMBL" id="FUXX01000005">
    <property type="protein sequence ID" value="SKA58801.1"/>
    <property type="molecule type" value="Genomic_DNA"/>
</dbReference>
<dbReference type="GO" id="GO:0009395">
    <property type="term" value="P:phospholipid catabolic process"/>
    <property type="evidence" value="ECO:0007669"/>
    <property type="project" value="UniProtKB-KW"/>
</dbReference>
<dbReference type="PANTHER" id="PTHR36305:SF1">
    <property type="entry name" value="PHOSPHATIDYLGLYCEROPHOSPHATASE A"/>
    <property type="match status" value="1"/>
</dbReference>
<comment type="subcellular location">
    <subcellularLocation>
        <location evidence="1">Cell inner membrane</location>
        <topology evidence="1">Multi-pass membrane protein</topology>
    </subcellularLocation>
</comment>
<accession>A0A1T4V2N5</accession>
<dbReference type="Pfam" id="PF04608">
    <property type="entry name" value="PgpA"/>
    <property type="match status" value="1"/>
</dbReference>
<gene>
    <name evidence="4" type="ORF">SAMN02745213_00542</name>
</gene>
<comment type="cofactor">
    <cofactor evidence="1">
        <name>Mg(2+)</name>
        <dbReference type="ChEBI" id="CHEBI:18420"/>
    </cofactor>
</comment>
<dbReference type="EC" id="3.1.3.27" evidence="1"/>
<feature type="transmembrane region" description="Helical" evidence="2">
    <location>
        <begin position="92"/>
        <end position="119"/>
    </location>
</feature>
<sequence length="163" mass="18334">MDKHDRSFLKNIRLSNPWHLIAVGFGSGLLPKAPGTFGSLAAVPLCIGLLYLDWYYVLTVAVITFFIGWYASEVTEKDMGMHDNSSIVIDEFDGMFISILFFPPQWYLAFLAFVLFRIFDVLKPFPISFFDRRIGGGLGVMLDDVIAGIFALVCGHLIIQFLL</sequence>
<dbReference type="PIRSF" id="PIRSF006162">
    <property type="entry name" value="PgpA"/>
    <property type="match status" value="1"/>
</dbReference>
<name>A0A1T4V2N5_9GAMM</name>
<keyword evidence="1 2" id="KW-0472">Membrane</keyword>
<dbReference type="PANTHER" id="PTHR36305">
    <property type="entry name" value="PHOSPHATIDYLGLYCEROPHOSPHATASE A"/>
    <property type="match status" value="1"/>
</dbReference>
<comment type="function">
    <text evidence="1">Lipid phosphatase which dephosphorylates phosphatidylglycerophosphate (PGP) to phosphatidylglycerol (PG).</text>
</comment>
<dbReference type="AlphaFoldDB" id="A0A1T4V2N5"/>
<keyword evidence="1" id="KW-0460">Magnesium</keyword>
<dbReference type="STRING" id="83771.SAMN02910357_02561"/>
<keyword evidence="1" id="KW-0442">Lipid degradation</keyword>
<feature type="transmembrane region" description="Helical" evidence="2">
    <location>
        <begin position="140"/>
        <end position="162"/>
    </location>
</feature>
<dbReference type="InterPro" id="IPR036681">
    <property type="entry name" value="PgpA-like_sf"/>
</dbReference>
<keyword evidence="1" id="KW-1003">Cell membrane</keyword>
<comment type="catalytic activity">
    <reaction evidence="1">
        <text>a 1,2-diacyl-sn-glycero-3-phospho-(1'-sn-glycero-3'-phosphate) + H2O = a 1,2-diacyl-sn-glycero-3-phospho-(1'-sn-glycerol) + phosphate</text>
        <dbReference type="Rhea" id="RHEA:33751"/>
        <dbReference type="ChEBI" id="CHEBI:15377"/>
        <dbReference type="ChEBI" id="CHEBI:43474"/>
        <dbReference type="ChEBI" id="CHEBI:60110"/>
        <dbReference type="ChEBI" id="CHEBI:64716"/>
        <dbReference type="EC" id="3.1.3.27"/>
    </reaction>
</comment>
<dbReference type="SUPFAM" id="SSF101307">
    <property type="entry name" value="YutG-like"/>
    <property type="match status" value="1"/>
</dbReference>
<keyword evidence="2" id="KW-1133">Transmembrane helix</keyword>
<keyword evidence="1" id="KW-0595">Phospholipid degradation</keyword>
<dbReference type="UniPathway" id="UPA00084">
    <property type="reaction ID" value="UER00504"/>
</dbReference>
<evidence type="ECO:0000313" key="4">
    <source>
        <dbReference type="EMBL" id="SKA58801.1"/>
    </source>
</evidence>
<keyword evidence="1" id="KW-0479">Metal-binding</keyword>
<dbReference type="GO" id="GO:0046872">
    <property type="term" value="F:metal ion binding"/>
    <property type="evidence" value="ECO:0007669"/>
    <property type="project" value="UniProtKB-KW"/>
</dbReference>
<dbReference type="GO" id="GO:0005886">
    <property type="term" value="C:plasma membrane"/>
    <property type="evidence" value="ECO:0007669"/>
    <property type="project" value="UniProtKB-SubCell"/>
</dbReference>
<keyword evidence="5" id="KW-1185">Reference proteome</keyword>
<dbReference type="CDD" id="cd06971">
    <property type="entry name" value="PgpA"/>
    <property type="match status" value="1"/>
</dbReference>
<keyword evidence="1" id="KW-0997">Cell inner membrane</keyword>
<evidence type="ECO:0000256" key="1">
    <source>
        <dbReference type="PIRNR" id="PIRNR006162"/>
    </source>
</evidence>
<organism evidence="4 5">
    <name type="scientific">Succinivibrio dextrinosolvens DSM 3072</name>
    <dbReference type="NCBI Taxonomy" id="1123324"/>
    <lineage>
        <taxon>Bacteria</taxon>
        <taxon>Pseudomonadati</taxon>
        <taxon>Pseudomonadota</taxon>
        <taxon>Gammaproteobacteria</taxon>
        <taxon>Aeromonadales</taxon>
        <taxon>Succinivibrionaceae</taxon>
        <taxon>Succinivibrio</taxon>
    </lineage>
</organism>
<keyword evidence="1" id="KW-0378">Hydrolase</keyword>
<feature type="transmembrane region" description="Helical" evidence="2">
    <location>
        <begin position="54"/>
        <end position="72"/>
    </location>
</feature>
<feature type="transmembrane region" description="Helical" evidence="2">
    <location>
        <begin position="20"/>
        <end position="47"/>
    </location>
</feature>
<proteinExistence type="predicted"/>
<keyword evidence="1 2" id="KW-0812">Transmembrane</keyword>
<keyword evidence="1" id="KW-1208">Phospholipid metabolism</keyword>
<comment type="pathway">
    <text evidence="1">Phospholipid metabolism; phosphatidylglycerol biosynthesis; phosphatidylglycerol from CDP-diacylglycerol: step 2/2.</text>
</comment>
<evidence type="ECO:0000313" key="5">
    <source>
        <dbReference type="Proteomes" id="UP000242432"/>
    </source>
</evidence>
<reference evidence="5" key="1">
    <citation type="submission" date="2017-02" db="EMBL/GenBank/DDBJ databases">
        <authorList>
            <person name="Varghese N."/>
            <person name="Submissions S."/>
        </authorList>
    </citation>
    <scope>NUCLEOTIDE SEQUENCE [LARGE SCALE GENOMIC DNA]</scope>
    <source>
        <strain evidence="5">DSM 3072</strain>
    </source>
</reference>
<dbReference type="Proteomes" id="UP000242432">
    <property type="component" value="Unassembled WGS sequence"/>
</dbReference>
<dbReference type="GO" id="GO:0008962">
    <property type="term" value="F:phosphatidylglycerophosphatase activity"/>
    <property type="evidence" value="ECO:0007669"/>
    <property type="project" value="UniProtKB-EC"/>
</dbReference>
<protein>
    <recommendedName>
        <fullName evidence="1">Phosphatidylglycerophosphatase A</fullName>
        <ecNumber evidence="1">3.1.3.27</ecNumber>
    </recommendedName>
    <alternativeName>
        <fullName evidence="1">Phosphatidylglycerolphosphate phosphatase A</fullName>
    </alternativeName>
</protein>
<evidence type="ECO:0000259" key="3">
    <source>
        <dbReference type="Pfam" id="PF04608"/>
    </source>
</evidence>
<dbReference type="InterPro" id="IPR007686">
    <property type="entry name" value="YutG/PgpA"/>
</dbReference>